<sequence>MFPQEGETVPKVRFKGFEGEWEKIPFGSFLKESYERSTVENEDILLSSAITGVYLNSELFGHQRGASNIGYKKIKKNMLILSTQNLHLGNANVNLRFEHGLISPAYKVYEIVNISPLFLQQWIKMDSTKVFFLNATTAGASLCRKNIVWDDLYKQIVLIPSKNEQVKIGLFFSNLDKQISLQTQRLEKLKQIKAACLDKMFV</sequence>
<accession>A0AA37K918</accession>
<dbReference type="AlphaFoldDB" id="A0AA37K918"/>
<dbReference type="EMBL" id="BQNZ01000001">
    <property type="protein sequence ID" value="GKH70855.1"/>
    <property type="molecule type" value="Genomic_DNA"/>
</dbReference>
<dbReference type="GO" id="GO:0009307">
    <property type="term" value="P:DNA restriction-modification system"/>
    <property type="evidence" value="ECO:0007669"/>
    <property type="project" value="UniProtKB-KW"/>
</dbReference>
<reference evidence="3" key="1">
    <citation type="submission" date="2022-01" db="EMBL/GenBank/DDBJ databases">
        <title>Novel bile acid biosynthetic pathways are enriched in the microbiome of centenarians.</title>
        <authorList>
            <person name="Sato Y."/>
            <person name="Atarashi K."/>
            <person name="Plichta R.D."/>
            <person name="Arai Y."/>
            <person name="Sasajima S."/>
            <person name="Kearney M.S."/>
            <person name="Suda W."/>
            <person name="Takeshita K."/>
            <person name="Sasaki T."/>
            <person name="Okamoto S."/>
            <person name="Skelly N.A."/>
            <person name="Okamura Y."/>
            <person name="Vlamakis H."/>
            <person name="Li Y."/>
            <person name="Tanoue T."/>
            <person name="Takei H."/>
            <person name="Nittono H."/>
            <person name="Narushima S."/>
            <person name="Irie J."/>
            <person name="Itoh H."/>
            <person name="Moriya K."/>
            <person name="Sugiura Y."/>
            <person name="Suematsu M."/>
            <person name="Moritoki N."/>
            <person name="Shibata S."/>
            <person name="Littman R.D."/>
            <person name="Fischbach A.M."/>
            <person name="Uwamino Y."/>
            <person name="Inoue T."/>
            <person name="Honda A."/>
            <person name="Hattori M."/>
            <person name="Murai T."/>
            <person name="Xavier J.R."/>
            <person name="Hirose N."/>
            <person name="Honda K."/>
        </authorList>
    </citation>
    <scope>NUCLEOTIDE SEQUENCE</scope>
    <source>
        <strain evidence="3">CE91-St3</strain>
    </source>
</reference>
<proteinExistence type="predicted"/>
<dbReference type="InterPro" id="IPR044946">
    <property type="entry name" value="Restrct_endonuc_typeI_TRD_sf"/>
</dbReference>
<keyword evidence="2" id="KW-0238">DNA-binding</keyword>
<comment type="caution">
    <text evidence="3">The sequence shown here is derived from an EMBL/GenBank/DDBJ whole genome shotgun (WGS) entry which is preliminary data.</text>
</comment>
<evidence type="ECO:0000256" key="2">
    <source>
        <dbReference type="ARBA" id="ARBA00023125"/>
    </source>
</evidence>
<evidence type="ECO:0008006" key="5">
    <source>
        <dbReference type="Google" id="ProtNLM"/>
    </source>
</evidence>
<organism evidence="3 4">
    <name type="scientific">Parabacteroides merdae</name>
    <dbReference type="NCBI Taxonomy" id="46503"/>
    <lineage>
        <taxon>Bacteria</taxon>
        <taxon>Pseudomonadati</taxon>
        <taxon>Bacteroidota</taxon>
        <taxon>Bacteroidia</taxon>
        <taxon>Bacteroidales</taxon>
        <taxon>Tannerellaceae</taxon>
        <taxon>Parabacteroides</taxon>
    </lineage>
</organism>
<evidence type="ECO:0000313" key="4">
    <source>
        <dbReference type="Proteomes" id="UP001055114"/>
    </source>
</evidence>
<dbReference type="Gene3D" id="3.90.220.20">
    <property type="entry name" value="DNA methylase specificity domains"/>
    <property type="match status" value="1"/>
</dbReference>
<dbReference type="Proteomes" id="UP001055114">
    <property type="component" value="Unassembled WGS sequence"/>
</dbReference>
<dbReference type="PANTHER" id="PTHR30408">
    <property type="entry name" value="TYPE-1 RESTRICTION ENZYME ECOKI SPECIFICITY PROTEIN"/>
    <property type="match status" value="1"/>
</dbReference>
<dbReference type="GO" id="GO:0003677">
    <property type="term" value="F:DNA binding"/>
    <property type="evidence" value="ECO:0007669"/>
    <property type="project" value="UniProtKB-KW"/>
</dbReference>
<dbReference type="SUPFAM" id="SSF116734">
    <property type="entry name" value="DNA methylase specificity domain"/>
    <property type="match status" value="1"/>
</dbReference>
<dbReference type="PANTHER" id="PTHR30408:SF12">
    <property type="entry name" value="TYPE I RESTRICTION ENZYME MJAVIII SPECIFICITY SUBUNIT"/>
    <property type="match status" value="1"/>
</dbReference>
<protein>
    <recommendedName>
        <fullName evidence="5">Restriction endonuclease subunit S</fullName>
    </recommendedName>
</protein>
<gene>
    <name evidence="3" type="ORF">CE91St3_07180</name>
</gene>
<evidence type="ECO:0000313" key="3">
    <source>
        <dbReference type="EMBL" id="GKH70855.1"/>
    </source>
</evidence>
<dbReference type="RefSeq" id="WP_244063711.1">
    <property type="nucleotide sequence ID" value="NZ_BQNZ01000001.1"/>
</dbReference>
<dbReference type="InterPro" id="IPR052021">
    <property type="entry name" value="Type-I_RS_S_subunit"/>
</dbReference>
<keyword evidence="1" id="KW-0680">Restriction system</keyword>
<name>A0AA37K918_9BACT</name>
<evidence type="ECO:0000256" key="1">
    <source>
        <dbReference type="ARBA" id="ARBA00022747"/>
    </source>
</evidence>